<dbReference type="AlphaFoldDB" id="A0A1L7RA71"/>
<dbReference type="EMBL" id="LK995484">
    <property type="protein sequence ID" value="CED90747.1"/>
    <property type="molecule type" value="Genomic_DNA"/>
</dbReference>
<sequence length="63" mass="7003">MAEGTNSSHTQWFRKLQVCAEVHAKIIGAFIALANTIITISGPHRPNVECPRLGPTYRLQNMI</sequence>
<organism evidence="1">
    <name type="scientific">Actinomyces succiniciruminis</name>
    <dbReference type="NCBI Taxonomy" id="1522002"/>
    <lineage>
        <taxon>Bacteria</taxon>
        <taxon>Bacillati</taxon>
        <taxon>Actinomycetota</taxon>
        <taxon>Actinomycetes</taxon>
        <taxon>Actinomycetales</taxon>
        <taxon>Actinomycetaceae</taxon>
        <taxon>Actinomyces</taxon>
    </lineage>
</organism>
<accession>A0A1L7RA71</accession>
<gene>
    <name evidence="1" type="ORF">AAM4_0915</name>
</gene>
<dbReference type="RefSeq" id="WP_210579441.1">
    <property type="nucleotide sequence ID" value="NZ_LK995484.1"/>
</dbReference>
<name>A0A1L7RA71_9ACTO</name>
<evidence type="ECO:0000313" key="1">
    <source>
        <dbReference type="EMBL" id="CED90747.1"/>
    </source>
</evidence>
<proteinExistence type="predicted"/>
<reference evidence="1" key="1">
    <citation type="submission" date="2014-07" db="EMBL/GenBank/DDBJ databases">
        <authorList>
            <person name="Zhang J.E."/>
            <person name="Yang H."/>
            <person name="Guo J."/>
            <person name="Deng Z."/>
            <person name="Luo H."/>
            <person name="Luo M."/>
            <person name="Zhao B."/>
        </authorList>
    </citation>
    <scope>NUCLEOTIDE SEQUENCE</scope>
    <source>
        <strain evidence="1">AM4</strain>
    </source>
</reference>
<protein>
    <submittedName>
        <fullName evidence="1">Uncharacterized protein</fullName>
    </submittedName>
</protein>